<dbReference type="EMBL" id="JAEFCI010001920">
    <property type="protein sequence ID" value="KAG5462596.1"/>
    <property type="molecule type" value="Genomic_DNA"/>
</dbReference>
<accession>A0A8H8A055</accession>
<dbReference type="Proteomes" id="UP000673691">
    <property type="component" value="Unassembled WGS sequence"/>
</dbReference>
<evidence type="ECO:0000313" key="1">
    <source>
        <dbReference type="EMBL" id="KAG5462596.1"/>
    </source>
</evidence>
<feature type="non-terminal residue" evidence="1">
    <location>
        <position position="1"/>
    </location>
</feature>
<comment type="caution">
    <text evidence="1">The sequence shown here is derived from an EMBL/GenBank/DDBJ whole genome shotgun (WGS) entry which is preliminary data.</text>
</comment>
<protein>
    <submittedName>
        <fullName evidence="1">Uncharacterized protein</fullName>
    </submittedName>
</protein>
<reference evidence="1 2" key="1">
    <citation type="journal article" name="Sci. Rep.">
        <title>Genome-scale phylogenetic analyses confirm Olpidium as the closest living zoosporic fungus to the non-flagellated, terrestrial fungi.</title>
        <authorList>
            <person name="Chang Y."/>
            <person name="Rochon D."/>
            <person name="Sekimoto S."/>
            <person name="Wang Y."/>
            <person name="Chovatia M."/>
            <person name="Sandor L."/>
            <person name="Salamov A."/>
            <person name="Grigoriev I.V."/>
            <person name="Stajich J.E."/>
            <person name="Spatafora J.W."/>
        </authorList>
    </citation>
    <scope>NUCLEOTIDE SEQUENCE [LARGE SCALE GENOMIC DNA]</scope>
    <source>
        <strain evidence="1">S191</strain>
    </source>
</reference>
<gene>
    <name evidence="1" type="ORF">BJ554DRAFT_4479</name>
</gene>
<evidence type="ECO:0000313" key="2">
    <source>
        <dbReference type="Proteomes" id="UP000673691"/>
    </source>
</evidence>
<proteinExistence type="predicted"/>
<organism evidence="1 2">
    <name type="scientific">Olpidium bornovanus</name>
    <dbReference type="NCBI Taxonomy" id="278681"/>
    <lineage>
        <taxon>Eukaryota</taxon>
        <taxon>Fungi</taxon>
        <taxon>Fungi incertae sedis</taxon>
        <taxon>Olpidiomycota</taxon>
        <taxon>Olpidiomycotina</taxon>
        <taxon>Olpidiomycetes</taxon>
        <taxon>Olpidiales</taxon>
        <taxon>Olpidiaceae</taxon>
        <taxon>Olpidium</taxon>
    </lineage>
</organism>
<dbReference type="AlphaFoldDB" id="A0A8H8A055"/>
<name>A0A8H8A055_9FUNG</name>
<keyword evidence="2" id="KW-1185">Reference proteome</keyword>
<sequence>KTGLEGTAVDPGQAPLLSLASGLFLYFETTGAGYWWPAGGLALAPVASPLKTVSVVALGSS</sequence>